<keyword evidence="16 20" id="KW-0472">Membrane</keyword>
<dbReference type="AlphaFoldDB" id="M9N8S6"/>
<comment type="similarity">
    <text evidence="17 20">Belongs to the cytochrome b family.</text>
</comment>
<accession>M9N8S6</accession>
<feature type="binding site" description="axial binding residue" evidence="19">
    <location>
        <position position="97"/>
    </location>
    <ligand>
        <name>heme b</name>
        <dbReference type="ChEBI" id="CHEBI:60344"/>
        <label>b566</label>
    </ligand>
    <ligandPart>
        <name>Fe</name>
        <dbReference type="ChEBI" id="CHEBI:18248"/>
    </ligandPart>
</feature>
<geneLocation type="mitochondrion" evidence="23"/>
<dbReference type="Pfam" id="PF00032">
    <property type="entry name" value="Cytochrom_B_C"/>
    <property type="match status" value="1"/>
</dbReference>
<comment type="subunit">
    <text evidence="3">The cytochrome bc1 complex contains 11 subunits: 3 respiratory subunits (MT-CYB, CYC1 and UQCRFS1), 2 core proteins (UQCRC1 and UQCRC2) and 6 low-molecular weight proteins (UQCRH/QCR6, UQCRB/QCR7, UQCRQ/QCR8, UQCR10/QCR9, UQCR11/QCR10 and a cleavage product of UQCRFS1). This cytochrome bc1 complex then forms a dimer.</text>
</comment>
<dbReference type="PIRSF" id="PIRSF038885">
    <property type="entry name" value="COB"/>
    <property type="match status" value="1"/>
</dbReference>
<feature type="binding site" evidence="18">
    <location>
        <position position="201"/>
    </location>
    <ligand>
        <name>a ubiquinone</name>
        <dbReference type="ChEBI" id="CHEBI:16389"/>
    </ligand>
</feature>
<dbReference type="GO" id="GO:0008121">
    <property type="term" value="F:quinol-cytochrome-c reductase activity"/>
    <property type="evidence" value="ECO:0007669"/>
    <property type="project" value="InterPro"/>
</dbReference>
<evidence type="ECO:0000256" key="7">
    <source>
        <dbReference type="ARBA" id="ARBA00022660"/>
    </source>
</evidence>
<keyword evidence="14" id="KW-0830">Ubiquinone</keyword>
<proteinExistence type="inferred from homology"/>
<dbReference type="GO" id="GO:0016491">
    <property type="term" value="F:oxidoreductase activity"/>
    <property type="evidence" value="ECO:0007669"/>
    <property type="project" value="UniProtKB-UniRule"/>
</dbReference>
<protein>
    <recommendedName>
        <fullName evidence="4 20">Cytochrome b</fullName>
    </recommendedName>
</protein>
<evidence type="ECO:0000256" key="18">
    <source>
        <dbReference type="PIRSR" id="PIRSR038885-1"/>
    </source>
</evidence>
<feature type="transmembrane region" description="Helical" evidence="20">
    <location>
        <begin position="178"/>
        <end position="200"/>
    </location>
</feature>
<keyword evidence="5 20" id="KW-0813">Transport</keyword>
<feature type="transmembrane region" description="Helical" evidence="20">
    <location>
        <begin position="30"/>
        <end position="52"/>
    </location>
</feature>
<evidence type="ECO:0000259" key="21">
    <source>
        <dbReference type="PROSITE" id="PS51002"/>
    </source>
</evidence>
<feature type="transmembrane region" description="Helical" evidence="20">
    <location>
        <begin position="81"/>
        <end position="103"/>
    </location>
</feature>
<evidence type="ECO:0000259" key="22">
    <source>
        <dbReference type="PROSITE" id="PS51003"/>
    </source>
</evidence>
<evidence type="ECO:0000256" key="15">
    <source>
        <dbReference type="ARBA" id="ARBA00023128"/>
    </source>
</evidence>
<dbReference type="InterPro" id="IPR048259">
    <property type="entry name" value="Cytochrome_b_N_euk/bac"/>
</dbReference>
<keyword evidence="8 20" id="KW-0812">Transmembrane</keyword>
<dbReference type="InterPro" id="IPR027387">
    <property type="entry name" value="Cytb/b6-like_sf"/>
</dbReference>
<keyword evidence="10" id="KW-0999">Mitochondrion inner membrane</keyword>
<comment type="cofactor">
    <cofactor evidence="19">
        <name>heme</name>
        <dbReference type="ChEBI" id="CHEBI:30413"/>
    </cofactor>
    <text evidence="19">Binds 2 heme groups non-covalently.</text>
</comment>
<dbReference type="InterPro" id="IPR016174">
    <property type="entry name" value="Di-haem_cyt_TM"/>
</dbReference>
<keyword evidence="13 19" id="KW-0408">Iron</keyword>
<keyword evidence="6 19" id="KW-0349">Heme</keyword>
<evidence type="ECO:0000256" key="3">
    <source>
        <dbReference type="ARBA" id="ARBA00011088"/>
    </source>
</evidence>
<keyword evidence="7 20" id="KW-0679">Respiratory chain</keyword>
<feature type="domain" description="Cytochrome b/b6 C-terminal region profile" evidence="22">
    <location>
        <begin position="210"/>
        <end position="380"/>
    </location>
</feature>
<dbReference type="Gene3D" id="1.20.810.10">
    <property type="entry name" value="Cytochrome Bc1 Complex, Chain C"/>
    <property type="match status" value="1"/>
</dbReference>
<dbReference type="CDD" id="cd00284">
    <property type="entry name" value="Cytochrome_b_N"/>
    <property type="match status" value="1"/>
</dbReference>
<comment type="subcellular location">
    <subcellularLocation>
        <location evidence="2">Mitochondrion inner membrane</location>
        <topology evidence="2">Multi-pass membrane protein</topology>
    </subcellularLocation>
</comment>
<feature type="transmembrane region" description="Helical" evidence="20">
    <location>
        <begin position="288"/>
        <end position="308"/>
    </location>
</feature>
<feature type="binding site" description="axial binding residue" evidence="19">
    <location>
        <position position="182"/>
    </location>
    <ligand>
        <name>heme b</name>
        <dbReference type="ChEBI" id="CHEBI:60344"/>
        <label>b562</label>
    </ligand>
    <ligandPart>
        <name>Fe</name>
        <dbReference type="ChEBI" id="CHEBI:18248"/>
    </ligandPart>
</feature>
<evidence type="ECO:0000256" key="4">
    <source>
        <dbReference type="ARBA" id="ARBA00013531"/>
    </source>
</evidence>
<dbReference type="PANTHER" id="PTHR19271">
    <property type="entry name" value="CYTOCHROME B"/>
    <property type="match status" value="1"/>
</dbReference>
<dbReference type="PANTHER" id="PTHR19271:SF16">
    <property type="entry name" value="CYTOCHROME B"/>
    <property type="match status" value="1"/>
</dbReference>
<dbReference type="PROSITE" id="PS51002">
    <property type="entry name" value="CYTB_NTER"/>
    <property type="match status" value="1"/>
</dbReference>
<evidence type="ECO:0000256" key="5">
    <source>
        <dbReference type="ARBA" id="ARBA00022448"/>
    </source>
</evidence>
<evidence type="ECO:0000313" key="23">
    <source>
        <dbReference type="EMBL" id="AFA45398.1"/>
    </source>
</evidence>
<dbReference type="InterPro" id="IPR036150">
    <property type="entry name" value="Cyt_b/b6_C_sf"/>
</dbReference>
<organism evidence="23">
    <name type="scientific">Chlorocebus sabaeus</name>
    <name type="common">Green monkey</name>
    <name type="synonym">Simia sabaea</name>
    <dbReference type="NCBI Taxonomy" id="60711"/>
    <lineage>
        <taxon>Eukaryota</taxon>
        <taxon>Metazoa</taxon>
        <taxon>Chordata</taxon>
        <taxon>Craniata</taxon>
        <taxon>Vertebrata</taxon>
        <taxon>Euteleostomi</taxon>
        <taxon>Mammalia</taxon>
        <taxon>Eutheria</taxon>
        <taxon>Euarchontoglires</taxon>
        <taxon>Primates</taxon>
        <taxon>Haplorrhini</taxon>
        <taxon>Catarrhini</taxon>
        <taxon>Cercopithecidae</taxon>
        <taxon>Cercopithecinae</taxon>
        <taxon>Chlorocebus</taxon>
    </lineage>
</organism>
<dbReference type="SUPFAM" id="SSF81342">
    <property type="entry name" value="Transmembrane di-heme cytochromes"/>
    <property type="match status" value="1"/>
</dbReference>
<dbReference type="SUPFAM" id="SSF81648">
    <property type="entry name" value="a domain/subunit of cytochrome bc1 complex (Ubiquinol-cytochrome c reductase)"/>
    <property type="match status" value="1"/>
</dbReference>
<feature type="transmembrane region" description="Helical" evidence="20">
    <location>
        <begin position="229"/>
        <end position="250"/>
    </location>
</feature>
<name>M9N8S6_CHLSB</name>
<dbReference type="GO" id="GO:0046872">
    <property type="term" value="F:metal ion binding"/>
    <property type="evidence" value="ECO:0007669"/>
    <property type="project" value="UniProtKB-UniRule"/>
</dbReference>
<dbReference type="InterPro" id="IPR005798">
    <property type="entry name" value="Cyt_b/b6_C"/>
</dbReference>
<dbReference type="CDD" id="cd00290">
    <property type="entry name" value="cytochrome_b_C"/>
    <property type="match status" value="1"/>
</dbReference>
<keyword evidence="9 19" id="KW-0479">Metal-binding</keyword>
<feature type="transmembrane region" description="Helical" evidence="20">
    <location>
        <begin position="346"/>
        <end position="368"/>
    </location>
</feature>
<evidence type="ECO:0000256" key="19">
    <source>
        <dbReference type="PIRSR" id="PIRSR038885-2"/>
    </source>
</evidence>
<evidence type="ECO:0000256" key="13">
    <source>
        <dbReference type="ARBA" id="ARBA00023004"/>
    </source>
</evidence>
<feature type="transmembrane region" description="Helical" evidence="20">
    <location>
        <begin position="115"/>
        <end position="133"/>
    </location>
</feature>
<evidence type="ECO:0000256" key="8">
    <source>
        <dbReference type="ARBA" id="ARBA00022692"/>
    </source>
</evidence>
<dbReference type="GO" id="GO:0005743">
    <property type="term" value="C:mitochondrial inner membrane"/>
    <property type="evidence" value="ECO:0007669"/>
    <property type="project" value="UniProtKB-SubCell"/>
</dbReference>
<keyword evidence="12 20" id="KW-1133">Transmembrane helix</keyword>
<evidence type="ECO:0000256" key="9">
    <source>
        <dbReference type="ARBA" id="ARBA00022723"/>
    </source>
</evidence>
<dbReference type="InterPro" id="IPR048260">
    <property type="entry name" value="Cytochrome_b_C_euk/bac"/>
</dbReference>
<evidence type="ECO:0000256" key="20">
    <source>
        <dbReference type="RuleBase" id="RU362117"/>
    </source>
</evidence>
<dbReference type="EMBL" id="JQ256913">
    <property type="protein sequence ID" value="AFA45398.1"/>
    <property type="molecule type" value="Genomic_DNA"/>
</dbReference>
<evidence type="ECO:0000256" key="10">
    <source>
        <dbReference type="ARBA" id="ARBA00022792"/>
    </source>
</evidence>
<sequence>MTPMRKSNPIMKMINHSLIDLPTPSNISMWWNFGSLLAFCLILQIITGLFLAMHYSPDTSSAFSSIAHITRDVNHGWTIRYLHANGASMFFICLFLHVGRGLYYGSFLLLKTWNTGIMLLFLTMATAFMGYVLPWGQMSFWGATVITNLLSAIPYIGTDLVQWIWGGYSIGNPTLSRFFTLHFILPFIITALTMVHLLFLHETGSNNPCGISSDSDKIPFHPYYTIKDILGLVLLLFILTTLTLLSPNLLNDPDNYIPADPLNTPPHIKPEWYFLFAYAILRSVPNKLGGVLALFLSILILSIIPTLHNSKQQSMMFRPLSQFLFWFLITTLLTLTWIGSQPVSQPFIFIGQLASTMYFTTVLILMPLTSLIENNLLKWT</sequence>
<evidence type="ECO:0000256" key="12">
    <source>
        <dbReference type="ARBA" id="ARBA00022989"/>
    </source>
</evidence>
<dbReference type="GO" id="GO:0045275">
    <property type="term" value="C:respiratory chain complex III"/>
    <property type="evidence" value="ECO:0007669"/>
    <property type="project" value="InterPro"/>
</dbReference>
<dbReference type="InterPro" id="IPR030689">
    <property type="entry name" value="Cytochrome_b"/>
</dbReference>
<feature type="binding site" description="axial binding residue" evidence="19">
    <location>
        <position position="83"/>
    </location>
    <ligand>
        <name>heme b</name>
        <dbReference type="ChEBI" id="CHEBI:60344"/>
        <label>b562</label>
    </ligand>
    <ligandPart>
        <name>Fe</name>
        <dbReference type="ChEBI" id="CHEBI:18248"/>
    </ligandPart>
</feature>
<comment type="cofactor">
    <cofactor evidence="20">
        <name>heme b</name>
        <dbReference type="ChEBI" id="CHEBI:60344"/>
    </cofactor>
    <text evidence="20">Binds 2 heme groups non-covalently.</text>
</comment>
<evidence type="ECO:0000256" key="11">
    <source>
        <dbReference type="ARBA" id="ARBA00022982"/>
    </source>
</evidence>
<dbReference type="InterPro" id="IPR005797">
    <property type="entry name" value="Cyt_b/b6_N"/>
</dbReference>
<feature type="domain" description="Cytochrome b/b6 N-terminal region profile" evidence="21">
    <location>
        <begin position="1"/>
        <end position="209"/>
    </location>
</feature>
<keyword evidence="11 20" id="KW-0249">Electron transport</keyword>
<dbReference type="FunFam" id="1.20.810.10:FF:000002">
    <property type="entry name" value="Cytochrome b"/>
    <property type="match status" value="1"/>
</dbReference>
<evidence type="ECO:0000256" key="17">
    <source>
        <dbReference type="ARBA" id="ARBA00061233"/>
    </source>
</evidence>
<dbReference type="GO" id="GO:0006122">
    <property type="term" value="P:mitochondrial electron transport, ubiquinol to cytochrome c"/>
    <property type="evidence" value="ECO:0007669"/>
    <property type="project" value="TreeGrafter"/>
</dbReference>
<feature type="transmembrane region" description="Helical" evidence="20">
    <location>
        <begin position="320"/>
        <end position="340"/>
    </location>
</feature>
<gene>
    <name evidence="23" type="primary">CYTB</name>
</gene>
<evidence type="ECO:0000256" key="16">
    <source>
        <dbReference type="ARBA" id="ARBA00023136"/>
    </source>
</evidence>
<dbReference type="PROSITE" id="PS51003">
    <property type="entry name" value="CYTB_CTER"/>
    <property type="match status" value="1"/>
</dbReference>
<comment type="function">
    <text evidence="1 20">Component of the ubiquinol-cytochrome c reductase complex (complex III or cytochrome b-c1 complex) that is part of the mitochondrial respiratory chain. The b-c1 complex mediates electron transfer from ubiquinol to cytochrome c. Contributes to the generation of a proton gradient across the mitochondrial membrane that is then used for ATP synthesis.</text>
</comment>
<evidence type="ECO:0000256" key="2">
    <source>
        <dbReference type="ARBA" id="ARBA00004448"/>
    </source>
</evidence>
<dbReference type="Pfam" id="PF00033">
    <property type="entry name" value="Cytochrome_B"/>
    <property type="match status" value="1"/>
</dbReference>
<reference evidence="23" key="1">
    <citation type="journal article" date="2013" name="Syst. Biol.">
        <title>Next-Generation Museomics Disentangles One of the Largest Primate Radiations.</title>
        <authorList>
            <person name="Guschanski K."/>
            <person name="Krause J."/>
            <person name="Sawyer S."/>
            <person name="Valente L.M."/>
            <person name="Bailey S."/>
            <person name="Finstermeier K."/>
            <person name="Sabin R."/>
            <person name="Gilissen E."/>
            <person name="Sonet G."/>
            <person name="Nagy Z.T."/>
            <person name="Lenglet G."/>
            <person name="Mayer F."/>
            <person name="Savolainen V."/>
        </authorList>
    </citation>
    <scope>NUCLEOTIDE SEQUENCE</scope>
</reference>
<evidence type="ECO:0000256" key="6">
    <source>
        <dbReference type="ARBA" id="ARBA00022617"/>
    </source>
</evidence>
<evidence type="ECO:0000256" key="1">
    <source>
        <dbReference type="ARBA" id="ARBA00002566"/>
    </source>
</evidence>
<feature type="transmembrane region" description="Helical" evidence="20">
    <location>
        <begin position="140"/>
        <end position="158"/>
    </location>
</feature>
<feature type="binding site" description="axial binding residue" evidence="19">
    <location>
        <position position="196"/>
    </location>
    <ligand>
        <name>heme b</name>
        <dbReference type="ChEBI" id="CHEBI:60344"/>
        <label>b566</label>
    </ligand>
    <ligandPart>
        <name>Fe</name>
        <dbReference type="ChEBI" id="CHEBI:18248"/>
    </ligandPart>
</feature>
<keyword evidence="15 20" id="KW-0496">Mitochondrion</keyword>
<evidence type="ECO:0000256" key="14">
    <source>
        <dbReference type="ARBA" id="ARBA00023075"/>
    </source>
</evidence>